<organism evidence="1 2">
    <name type="scientific">Pyxidicoccus fallax</name>
    <dbReference type="NCBI Taxonomy" id="394095"/>
    <lineage>
        <taxon>Bacteria</taxon>
        <taxon>Pseudomonadati</taxon>
        <taxon>Myxococcota</taxon>
        <taxon>Myxococcia</taxon>
        <taxon>Myxococcales</taxon>
        <taxon>Cystobacterineae</taxon>
        <taxon>Myxococcaceae</taxon>
        <taxon>Pyxidicoccus</taxon>
    </lineage>
</organism>
<evidence type="ECO:0000313" key="1">
    <source>
        <dbReference type="EMBL" id="NMO16787.1"/>
    </source>
</evidence>
<proteinExistence type="predicted"/>
<protein>
    <submittedName>
        <fullName evidence="1">Helix-turn-helix transcriptional regulator</fullName>
    </submittedName>
</protein>
<dbReference type="EMBL" id="JABBJJ010000078">
    <property type="protein sequence ID" value="NMO16787.1"/>
    <property type="molecule type" value="Genomic_DNA"/>
</dbReference>
<evidence type="ECO:0000313" key="2">
    <source>
        <dbReference type="Proteomes" id="UP000518300"/>
    </source>
</evidence>
<accession>A0A848LDL0</accession>
<dbReference type="SUPFAM" id="SSF46785">
    <property type="entry name" value="Winged helix' DNA-binding domain"/>
    <property type="match status" value="1"/>
</dbReference>
<comment type="caution">
    <text evidence="1">The sequence shown here is derived from an EMBL/GenBank/DDBJ whole genome shotgun (WGS) entry which is preliminary data.</text>
</comment>
<dbReference type="Proteomes" id="UP000518300">
    <property type="component" value="Unassembled WGS sequence"/>
</dbReference>
<dbReference type="RefSeq" id="WP_169346071.1">
    <property type="nucleotide sequence ID" value="NZ_JABBJJ010000078.1"/>
</dbReference>
<sequence length="152" mass="17944">MHDQEAWHHYQHSWQDRQDYWQDRQHSWQDHQEHWYIRFVLEESSQLFGTSTRTAVLVAIRLLEETYSSELADLLGVRPFTVQSILASLERDAIVVSRLMGRTRTVSLNPRYFAHAELGALLWKLGEHDMDLQAKLAARRRRPRRAGKPGLL</sequence>
<gene>
    <name evidence="1" type="ORF">HG543_18245</name>
</gene>
<dbReference type="InterPro" id="IPR036390">
    <property type="entry name" value="WH_DNA-bd_sf"/>
</dbReference>
<dbReference type="AlphaFoldDB" id="A0A848LDL0"/>
<dbReference type="Gene3D" id="1.10.10.10">
    <property type="entry name" value="Winged helix-like DNA-binding domain superfamily/Winged helix DNA-binding domain"/>
    <property type="match status" value="1"/>
</dbReference>
<reference evidence="1 2" key="1">
    <citation type="submission" date="2020-04" db="EMBL/GenBank/DDBJ databases">
        <title>Draft genome of Pyxidicoccus fallax type strain.</title>
        <authorList>
            <person name="Whitworth D.E."/>
        </authorList>
    </citation>
    <scope>NUCLEOTIDE SEQUENCE [LARGE SCALE GENOMIC DNA]</scope>
    <source>
        <strain evidence="1 2">DSM 14698</strain>
    </source>
</reference>
<name>A0A848LDL0_9BACT</name>
<keyword evidence="2" id="KW-1185">Reference proteome</keyword>
<dbReference type="InterPro" id="IPR036388">
    <property type="entry name" value="WH-like_DNA-bd_sf"/>
</dbReference>